<evidence type="ECO:0000256" key="2">
    <source>
        <dbReference type="ARBA" id="ARBA00022692"/>
    </source>
</evidence>
<feature type="transmembrane region" description="Helical" evidence="5">
    <location>
        <begin position="37"/>
        <end position="56"/>
    </location>
</feature>
<feature type="transmembrane region" description="Helical" evidence="5">
    <location>
        <begin position="379"/>
        <end position="396"/>
    </location>
</feature>
<comment type="subcellular location">
    <subcellularLocation>
        <location evidence="1">Membrane</location>
        <topology evidence="1">Multi-pass membrane protein</topology>
    </subcellularLocation>
</comment>
<evidence type="ECO:0000256" key="1">
    <source>
        <dbReference type="ARBA" id="ARBA00004141"/>
    </source>
</evidence>
<evidence type="ECO:0000256" key="5">
    <source>
        <dbReference type="SAM" id="Phobius"/>
    </source>
</evidence>
<evidence type="ECO:0000256" key="3">
    <source>
        <dbReference type="ARBA" id="ARBA00022989"/>
    </source>
</evidence>
<dbReference type="InterPro" id="IPR002645">
    <property type="entry name" value="STAS_dom"/>
</dbReference>
<reference evidence="7 8" key="1">
    <citation type="submission" date="2017-06" db="EMBL/GenBank/DDBJ databases">
        <title>A platform for efficient transgenesis in Macrostomum lignano, a flatworm model organism for stem cell research.</title>
        <authorList>
            <person name="Berezikov E."/>
        </authorList>
    </citation>
    <scope>NUCLEOTIDE SEQUENCE [LARGE SCALE GENOMIC DNA]</scope>
    <source>
        <strain evidence="7">DV1</strain>
        <tissue evidence="7">Whole organism</tissue>
    </source>
</reference>
<comment type="caution">
    <text evidence="7">The sequence shown here is derived from an EMBL/GenBank/DDBJ whole genome shotgun (WGS) entry which is preliminary data.</text>
</comment>
<dbReference type="InterPro" id="IPR036513">
    <property type="entry name" value="STAS_dom_sf"/>
</dbReference>
<dbReference type="Proteomes" id="UP000215902">
    <property type="component" value="Unassembled WGS sequence"/>
</dbReference>
<dbReference type="Pfam" id="PF00916">
    <property type="entry name" value="Sulfate_transp"/>
    <property type="match status" value="1"/>
</dbReference>
<dbReference type="InterPro" id="IPR011547">
    <property type="entry name" value="SLC26A/SulP_dom"/>
</dbReference>
<evidence type="ECO:0000256" key="4">
    <source>
        <dbReference type="ARBA" id="ARBA00023136"/>
    </source>
</evidence>
<feature type="transmembrane region" description="Helical" evidence="5">
    <location>
        <begin position="236"/>
        <end position="260"/>
    </location>
</feature>
<dbReference type="AlphaFoldDB" id="A0A267DR16"/>
<organism evidence="7 8">
    <name type="scientific">Macrostomum lignano</name>
    <dbReference type="NCBI Taxonomy" id="282301"/>
    <lineage>
        <taxon>Eukaryota</taxon>
        <taxon>Metazoa</taxon>
        <taxon>Spiralia</taxon>
        <taxon>Lophotrochozoa</taxon>
        <taxon>Platyhelminthes</taxon>
        <taxon>Rhabditophora</taxon>
        <taxon>Macrostomorpha</taxon>
        <taxon>Macrostomida</taxon>
        <taxon>Macrostomidae</taxon>
        <taxon>Macrostomum</taxon>
    </lineage>
</organism>
<dbReference type="EMBL" id="NIVC01003369">
    <property type="protein sequence ID" value="PAA51738.1"/>
    <property type="molecule type" value="Genomic_DNA"/>
</dbReference>
<dbReference type="PROSITE" id="PS50801">
    <property type="entry name" value="STAS"/>
    <property type="match status" value="1"/>
</dbReference>
<dbReference type="OrthoDB" id="288203at2759"/>
<feature type="transmembrane region" description="Helical" evidence="5">
    <location>
        <begin position="306"/>
        <end position="329"/>
    </location>
</feature>
<dbReference type="InterPro" id="IPR001902">
    <property type="entry name" value="SLC26A/SulP_fam"/>
</dbReference>
<feature type="transmembrane region" description="Helical" evidence="5">
    <location>
        <begin position="135"/>
        <end position="158"/>
    </location>
</feature>
<dbReference type="CDD" id="cd07042">
    <property type="entry name" value="STAS_SulP_like_sulfate_transporter"/>
    <property type="match status" value="1"/>
</dbReference>
<dbReference type="Gene3D" id="3.30.750.24">
    <property type="entry name" value="STAS domain"/>
    <property type="match status" value="1"/>
</dbReference>
<feature type="domain" description="STAS" evidence="6">
    <location>
        <begin position="473"/>
        <end position="568"/>
    </location>
</feature>
<feature type="transmembrane region" description="Helical" evidence="5">
    <location>
        <begin position="438"/>
        <end position="467"/>
    </location>
</feature>
<dbReference type="GO" id="GO:0016020">
    <property type="term" value="C:membrane"/>
    <property type="evidence" value="ECO:0007669"/>
    <property type="project" value="UniProtKB-SubCell"/>
</dbReference>
<dbReference type="PROSITE" id="PS01130">
    <property type="entry name" value="SLC26A"/>
    <property type="match status" value="1"/>
</dbReference>
<dbReference type="SUPFAM" id="SSF52091">
    <property type="entry name" value="SpoIIaa-like"/>
    <property type="match status" value="1"/>
</dbReference>
<dbReference type="InterPro" id="IPR018045">
    <property type="entry name" value="S04_transporter_CS"/>
</dbReference>
<evidence type="ECO:0000259" key="6">
    <source>
        <dbReference type="PROSITE" id="PS50801"/>
    </source>
</evidence>
<protein>
    <recommendedName>
        <fullName evidence="6">STAS domain-containing protein</fullName>
    </recommendedName>
</protein>
<feature type="transmembrane region" description="Helical" evidence="5">
    <location>
        <begin position="190"/>
        <end position="209"/>
    </location>
</feature>
<dbReference type="GO" id="GO:0008271">
    <property type="term" value="F:secondary active sulfate transmembrane transporter activity"/>
    <property type="evidence" value="ECO:0007669"/>
    <property type="project" value="InterPro"/>
</dbReference>
<keyword evidence="4 5" id="KW-0472">Membrane</keyword>
<accession>A0A267DR16</accession>
<evidence type="ECO:0000313" key="8">
    <source>
        <dbReference type="Proteomes" id="UP000215902"/>
    </source>
</evidence>
<dbReference type="Pfam" id="PF01740">
    <property type="entry name" value="STAS"/>
    <property type="match status" value="1"/>
</dbReference>
<evidence type="ECO:0000313" key="7">
    <source>
        <dbReference type="EMBL" id="PAA51738.1"/>
    </source>
</evidence>
<sequence>MAELPSSSDRCCSLLTTLLPIAGWLPKYDLQKLRQDAVAGLTVGLMVIPQGLAYAHVAELPVQYGLYSAFMGPFVYCLLGTSKDASLGPTAIMSLLTASYNAAPGVTPKSAVYAVLMCFACGIVQFLLGAMRLGVIVNFISLPVVSGFTTSAAVTIAWSQVKSLLGLRGISNWLPLSVYEICRDIGRTKVWDLTLGLSCMALLLVLMKIQRDISEASRIDATEDGDVHLGVRSSRAFLAIVCSGRNALIVACASLVAFSLKSVDLGDKLTLTQKVDSSLPPFRPPAFQLMNGTQVVRDVWQIVGDIGIGFAVVPFIGLVESIAIARVFARSGNYRIDASQELIAIGLSNFAGSFVSSYPVTGSFTRTAINYQSGVRTPAGGIFTGTVVLLALALLGDLFQFIPQAALAAVIIVAVLQMTDFRMLRRLWFVSKTDLLEWLVTFLVSLAAGIQYGILCGMGLSFAFLLYRYSRPGLETSTQSSGLAVVTVKSAVRFPAADGLELSLVAAAQPSEGRVRHVCADLSLATGIDFAVVEALKTVRERLRLLSARLFVVARQPEVRQILEQAGLPVFESVQAAESGLSASAGASEVTPLIT</sequence>
<keyword evidence="2 5" id="KW-0812">Transmembrane</keyword>
<dbReference type="STRING" id="282301.A0A267DR16"/>
<feature type="transmembrane region" description="Helical" evidence="5">
    <location>
        <begin position="110"/>
        <end position="128"/>
    </location>
</feature>
<dbReference type="PANTHER" id="PTHR11814">
    <property type="entry name" value="SULFATE TRANSPORTER"/>
    <property type="match status" value="1"/>
</dbReference>
<proteinExistence type="predicted"/>
<gene>
    <name evidence="7" type="ORF">BOX15_Mlig026341g1</name>
</gene>
<keyword evidence="8" id="KW-1185">Reference proteome</keyword>
<feature type="transmembrane region" description="Helical" evidence="5">
    <location>
        <begin position="401"/>
        <end position="418"/>
    </location>
</feature>
<name>A0A267DR16_9PLAT</name>
<keyword evidence="3 5" id="KW-1133">Transmembrane helix</keyword>